<name>A0A1X7UNN5_AMPQE</name>
<protein>
    <submittedName>
        <fullName evidence="2">Uncharacterized protein</fullName>
    </submittedName>
</protein>
<feature type="compositionally biased region" description="Basic and acidic residues" evidence="1">
    <location>
        <begin position="111"/>
        <end position="127"/>
    </location>
</feature>
<proteinExistence type="predicted"/>
<evidence type="ECO:0000256" key="1">
    <source>
        <dbReference type="SAM" id="MobiDB-lite"/>
    </source>
</evidence>
<feature type="compositionally biased region" description="Polar residues" evidence="1">
    <location>
        <begin position="39"/>
        <end position="52"/>
    </location>
</feature>
<dbReference type="EnsemblMetazoa" id="Aqu2.1.29605_001">
    <property type="protein sequence ID" value="Aqu2.1.29605_001"/>
    <property type="gene ID" value="Aqu2.1.29605"/>
</dbReference>
<organism evidence="2">
    <name type="scientific">Amphimedon queenslandica</name>
    <name type="common">Sponge</name>
    <dbReference type="NCBI Taxonomy" id="400682"/>
    <lineage>
        <taxon>Eukaryota</taxon>
        <taxon>Metazoa</taxon>
        <taxon>Porifera</taxon>
        <taxon>Demospongiae</taxon>
        <taxon>Heteroscleromorpha</taxon>
        <taxon>Haplosclerida</taxon>
        <taxon>Niphatidae</taxon>
        <taxon>Amphimedon</taxon>
    </lineage>
</organism>
<reference evidence="2" key="1">
    <citation type="submission" date="2017-05" db="UniProtKB">
        <authorList>
            <consortium name="EnsemblMetazoa"/>
        </authorList>
    </citation>
    <scope>IDENTIFICATION</scope>
</reference>
<accession>A0A1X7UNN5</accession>
<dbReference type="AlphaFoldDB" id="A0A1X7UNN5"/>
<evidence type="ECO:0000313" key="2">
    <source>
        <dbReference type="EnsemblMetazoa" id="Aqu2.1.29605_001"/>
    </source>
</evidence>
<sequence>MSKPLEILSTAFPGIGGKADARAKEGKVEEAGAEERAPPSSSVNQEGRSSGATEREGPDREVGTGLTRPAPETEGIPAAPDKPPRLAPETRVERSSEPSIWEGPPTGRAPKGRERKLDISLRREGRGKLSPFKGRSNPQMGLTATKEGGATSEEGRHQPANFSLSSCPIRVNYPGGGTMTLGKTQPWS</sequence>
<feature type="compositionally biased region" description="Basic and acidic residues" evidence="1">
    <location>
        <begin position="19"/>
        <end position="37"/>
    </location>
</feature>
<feature type="region of interest" description="Disordered" evidence="1">
    <location>
        <begin position="1"/>
        <end position="168"/>
    </location>
</feature>
<feature type="compositionally biased region" description="Basic and acidic residues" evidence="1">
    <location>
        <begin position="53"/>
        <end position="62"/>
    </location>
</feature>
<dbReference type="InParanoid" id="A0A1X7UNN5"/>
<feature type="compositionally biased region" description="Basic and acidic residues" evidence="1">
    <location>
        <begin position="82"/>
        <end position="96"/>
    </location>
</feature>